<keyword evidence="1" id="KW-0472">Membrane</keyword>
<keyword evidence="3" id="KW-1185">Reference proteome</keyword>
<evidence type="ECO:0000313" key="2">
    <source>
        <dbReference type="EMBL" id="KAK8788397.1"/>
    </source>
</evidence>
<dbReference type="Proteomes" id="UP001321473">
    <property type="component" value="Unassembled WGS sequence"/>
</dbReference>
<sequence length="76" mass="8365">SSSVKNVFQTRFFPSLPTAPHLARNFELSPATRIVHLSNFIVGDGAHRRTLLLTQLLLLHGCFVALITCATTVVFT</sequence>
<organism evidence="2 3">
    <name type="scientific">Amblyomma americanum</name>
    <name type="common">Lone star tick</name>
    <dbReference type="NCBI Taxonomy" id="6943"/>
    <lineage>
        <taxon>Eukaryota</taxon>
        <taxon>Metazoa</taxon>
        <taxon>Ecdysozoa</taxon>
        <taxon>Arthropoda</taxon>
        <taxon>Chelicerata</taxon>
        <taxon>Arachnida</taxon>
        <taxon>Acari</taxon>
        <taxon>Parasitiformes</taxon>
        <taxon>Ixodida</taxon>
        <taxon>Ixodoidea</taxon>
        <taxon>Ixodidae</taxon>
        <taxon>Amblyomminae</taxon>
        <taxon>Amblyomma</taxon>
    </lineage>
</organism>
<keyword evidence="1" id="KW-1133">Transmembrane helix</keyword>
<accession>A0AAQ4FM84</accession>
<feature type="transmembrane region" description="Helical" evidence="1">
    <location>
        <begin position="56"/>
        <end position="75"/>
    </location>
</feature>
<keyword evidence="1" id="KW-0812">Transmembrane</keyword>
<comment type="caution">
    <text evidence="2">The sequence shown here is derived from an EMBL/GenBank/DDBJ whole genome shotgun (WGS) entry which is preliminary data.</text>
</comment>
<gene>
    <name evidence="2" type="ORF">V5799_021831</name>
</gene>
<name>A0AAQ4FM84_AMBAM</name>
<evidence type="ECO:0000256" key="1">
    <source>
        <dbReference type="SAM" id="Phobius"/>
    </source>
</evidence>
<protein>
    <submittedName>
        <fullName evidence="2">Uncharacterized protein</fullName>
    </submittedName>
</protein>
<dbReference type="EMBL" id="JARKHS020000841">
    <property type="protein sequence ID" value="KAK8788397.1"/>
    <property type="molecule type" value="Genomic_DNA"/>
</dbReference>
<feature type="non-terminal residue" evidence="2">
    <location>
        <position position="1"/>
    </location>
</feature>
<dbReference type="AlphaFoldDB" id="A0AAQ4FM84"/>
<proteinExistence type="predicted"/>
<evidence type="ECO:0000313" key="3">
    <source>
        <dbReference type="Proteomes" id="UP001321473"/>
    </source>
</evidence>
<reference evidence="2 3" key="1">
    <citation type="journal article" date="2023" name="Arcadia Sci">
        <title>De novo assembly of a long-read Amblyomma americanum tick genome.</title>
        <authorList>
            <person name="Chou S."/>
            <person name="Poskanzer K.E."/>
            <person name="Rollins M."/>
            <person name="Thuy-Boun P.S."/>
        </authorList>
    </citation>
    <scope>NUCLEOTIDE SEQUENCE [LARGE SCALE GENOMIC DNA]</scope>
    <source>
        <strain evidence="2">F_SG_1</strain>
        <tissue evidence="2">Salivary glands</tissue>
    </source>
</reference>